<dbReference type="PANTHER" id="PTHR21016:SF25">
    <property type="entry name" value="TM2 DOMAIN-CONTAINING PROTEIN DDB_G0277895-RELATED"/>
    <property type="match status" value="1"/>
</dbReference>
<dbReference type="EMBL" id="JSUQ01000012">
    <property type="protein sequence ID" value="KHQ52121.1"/>
    <property type="molecule type" value="Genomic_DNA"/>
</dbReference>
<dbReference type="AlphaFoldDB" id="A0A0B3S616"/>
<dbReference type="GO" id="GO:0016020">
    <property type="term" value="C:membrane"/>
    <property type="evidence" value="ECO:0007669"/>
    <property type="project" value="UniProtKB-SubCell"/>
</dbReference>
<dbReference type="InterPro" id="IPR050932">
    <property type="entry name" value="TM2D1-3-like"/>
</dbReference>
<evidence type="ECO:0000259" key="6">
    <source>
        <dbReference type="Pfam" id="PF05154"/>
    </source>
</evidence>
<evidence type="ECO:0000256" key="1">
    <source>
        <dbReference type="ARBA" id="ARBA00004141"/>
    </source>
</evidence>
<gene>
    <name evidence="7" type="ORF">OA50_03136</name>
</gene>
<reference evidence="7 8" key="1">
    <citation type="submission" date="2014-10" db="EMBL/GenBank/DDBJ databases">
        <title>Genome sequence of Ponticoccus sp. strain UMTAT08 isolated from clonal culture of toxic dinoflagellate Alexandrium tamiyavanichii.</title>
        <authorList>
            <person name="Gan H.Y."/>
            <person name="Muhd D.-D."/>
            <person name="Mohd Noor M.E."/>
            <person name="Yeong Y.S."/>
            <person name="Usup G."/>
        </authorList>
    </citation>
    <scope>NUCLEOTIDE SEQUENCE [LARGE SCALE GENOMIC DNA]</scope>
    <source>
        <strain evidence="7 8">UMTAT08</strain>
    </source>
</reference>
<evidence type="ECO:0000313" key="8">
    <source>
        <dbReference type="Proteomes" id="UP000030960"/>
    </source>
</evidence>
<feature type="transmembrane region" description="Helical" evidence="5">
    <location>
        <begin position="23"/>
        <end position="41"/>
    </location>
</feature>
<evidence type="ECO:0000256" key="3">
    <source>
        <dbReference type="ARBA" id="ARBA00022989"/>
    </source>
</evidence>
<dbReference type="Pfam" id="PF05154">
    <property type="entry name" value="TM2"/>
    <property type="match status" value="1"/>
</dbReference>
<keyword evidence="8" id="KW-1185">Reference proteome</keyword>
<feature type="transmembrane region" description="Helical" evidence="5">
    <location>
        <begin position="53"/>
        <end position="80"/>
    </location>
</feature>
<dbReference type="Proteomes" id="UP000030960">
    <property type="component" value="Unassembled WGS sequence"/>
</dbReference>
<proteinExistence type="predicted"/>
<keyword evidence="2 5" id="KW-0812">Transmembrane</keyword>
<organism evidence="7 8">
    <name type="scientific">Mameliella alba</name>
    <dbReference type="NCBI Taxonomy" id="561184"/>
    <lineage>
        <taxon>Bacteria</taxon>
        <taxon>Pseudomonadati</taxon>
        <taxon>Pseudomonadota</taxon>
        <taxon>Alphaproteobacteria</taxon>
        <taxon>Rhodobacterales</taxon>
        <taxon>Roseobacteraceae</taxon>
        <taxon>Mameliella</taxon>
    </lineage>
</organism>
<dbReference type="STRING" id="561184.SAMN05216376_10277"/>
<feature type="domain" description="TM2" evidence="6">
    <location>
        <begin position="19"/>
        <end position="67"/>
    </location>
</feature>
<evidence type="ECO:0000256" key="4">
    <source>
        <dbReference type="ARBA" id="ARBA00023136"/>
    </source>
</evidence>
<sequence length="111" mass="12465">MELSTQQQMLVEQKLTNEKKSSTTAYLLWFFLSGFSAHRFYLGRVGTAITQLILLWGGVLLAYFIIGIPMLLAFVIWWIVDAFRIGPIIAQDAAAKRARIASEVALTTRAD</sequence>
<evidence type="ECO:0000313" key="7">
    <source>
        <dbReference type="EMBL" id="KHQ52121.1"/>
    </source>
</evidence>
<dbReference type="RefSeq" id="WP_052244561.1">
    <property type="nucleotide sequence ID" value="NZ_JSUQ01000012.1"/>
</dbReference>
<comment type="subcellular location">
    <subcellularLocation>
        <location evidence="1">Membrane</location>
        <topology evidence="1">Multi-pass membrane protein</topology>
    </subcellularLocation>
</comment>
<name>A0A0B3S616_9RHOB</name>
<evidence type="ECO:0000256" key="5">
    <source>
        <dbReference type="SAM" id="Phobius"/>
    </source>
</evidence>
<keyword evidence="3 5" id="KW-1133">Transmembrane helix</keyword>
<dbReference type="InterPro" id="IPR007829">
    <property type="entry name" value="TM2"/>
</dbReference>
<comment type="caution">
    <text evidence="7">The sequence shown here is derived from an EMBL/GenBank/DDBJ whole genome shotgun (WGS) entry which is preliminary data.</text>
</comment>
<dbReference type="PANTHER" id="PTHR21016">
    <property type="entry name" value="BETA-AMYLOID BINDING PROTEIN-RELATED"/>
    <property type="match status" value="1"/>
</dbReference>
<keyword evidence="4 5" id="KW-0472">Membrane</keyword>
<accession>A0A0B3S616</accession>
<protein>
    <submittedName>
        <fullName evidence="7">Membrane protein</fullName>
    </submittedName>
</protein>
<evidence type="ECO:0000256" key="2">
    <source>
        <dbReference type="ARBA" id="ARBA00022692"/>
    </source>
</evidence>